<evidence type="ECO:0000313" key="3">
    <source>
        <dbReference type="EMBL" id="MBY8825059.1"/>
    </source>
</evidence>
<accession>A0ABS7PYK9</accession>
<proteinExistence type="predicted"/>
<keyword evidence="1" id="KW-0677">Repeat</keyword>
<dbReference type="InterPro" id="IPR033891">
    <property type="entry name" value="TTC38"/>
</dbReference>
<sequence length="469" mass="49037">MAETDIHGLTLTTASQAAAAAYREGVALLLSAWPGAAEALDAAIALDPGFALAHAARARLHAIRAETAAARAGIATAARLAARGGTERERDHIGIIGHAIAGRSGAALAGALAHAERWPRDVIILGLPLGAFGLFAFSGAADHDQARVDLCERHARHFAADDWWMLTYRGWALAENGAVTRGRDMLERAFERRVENANGVHALTHALHEAGAGADAAALIADWLPRYDRAGILHGHIAWHAALVALERGDAGAALRIHADQVRPGASLGMPINIVSDTASLLWRLGAYGHAVPDGAWRDIAGYAAAAFPDAGHGFIDPHMAMIEAMAGDRAALDRRIAALDDMVARGAPGAGAVVPAIARAMRAFADGDHAETARLLEPVAGDVVRIGGSGAQREVVEDTLIVAWMRAGETEKARVTRPPTAPPPVAARPPLARSAWRMIAAARAMCDQPAHGGPLRAEFRFPQMPGGG</sequence>
<evidence type="ECO:0000256" key="2">
    <source>
        <dbReference type="ARBA" id="ARBA00022803"/>
    </source>
</evidence>
<keyword evidence="4" id="KW-1185">Reference proteome</keyword>
<name>A0ABS7PYK9_9SPHN</name>
<evidence type="ECO:0000313" key="4">
    <source>
        <dbReference type="Proteomes" id="UP000706039"/>
    </source>
</evidence>
<reference evidence="3 4" key="1">
    <citation type="submission" date="2021-08" db="EMBL/GenBank/DDBJ databases">
        <authorList>
            <person name="Tuo L."/>
        </authorList>
    </citation>
    <scope>NUCLEOTIDE SEQUENCE [LARGE SCALE GENOMIC DNA]</scope>
    <source>
        <strain evidence="3 4">JCM 31229</strain>
    </source>
</reference>
<dbReference type="Proteomes" id="UP000706039">
    <property type="component" value="Unassembled WGS sequence"/>
</dbReference>
<organism evidence="3 4">
    <name type="scientific">Sphingomonas colocasiae</name>
    <dbReference type="NCBI Taxonomy" id="1848973"/>
    <lineage>
        <taxon>Bacteria</taxon>
        <taxon>Pseudomonadati</taxon>
        <taxon>Pseudomonadota</taxon>
        <taxon>Alphaproteobacteria</taxon>
        <taxon>Sphingomonadales</taxon>
        <taxon>Sphingomonadaceae</taxon>
        <taxon>Sphingomonas</taxon>
    </lineage>
</organism>
<evidence type="ECO:0000256" key="1">
    <source>
        <dbReference type="ARBA" id="ARBA00022737"/>
    </source>
</evidence>
<dbReference type="PANTHER" id="PTHR16263">
    <property type="entry name" value="TETRATRICOPEPTIDE REPEAT PROTEIN 38"/>
    <property type="match status" value="1"/>
</dbReference>
<keyword evidence="2" id="KW-0802">TPR repeat</keyword>
<comment type="caution">
    <text evidence="3">The sequence shown here is derived from an EMBL/GenBank/DDBJ whole genome shotgun (WGS) entry which is preliminary data.</text>
</comment>
<dbReference type="EMBL" id="JAINVV010000011">
    <property type="protein sequence ID" value="MBY8825059.1"/>
    <property type="molecule type" value="Genomic_DNA"/>
</dbReference>
<protein>
    <submittedName>
        <fullName evidence="3">Tetratricopeptide repeat protein</fullName>
    </submittedName>
</protein>
<gene>
    <name evidence="3" type="ORF">K7G82_22335</name>
</gene>
<dbReference type="CDD" id="cd05804">
    <property type="entry name" value="StaR_like"/>
    <property type="match status" value="1"/>
</dbReference>
<dbReference type="PANTHER" id="PTHR16263:SF4">
    <property type="entry name" value="TETRATRICOPEPTIDE REPEAT PROTEIN 38"/>
    <property type="match status" value="1"/>
</dbReference>
<dbReference type="RefSeq" id="WP_222992165.1">
    <property type="nucleotide sequence ID" value="NZ_JAINVV010000011.1"/>
</dbReference>